<accession>A0AAV4LZ51</accession>
<feature type="compositionally biased region" description="Basic and acidic residues" evidence="1">
    <location>
        <begin position="270"/>
        <end position="279"/>
    </location>
</feature>
<dbReference type="EMBL" id="BPLF01000004">
    <property type="protein sequence ID" value="GIX65044.1"/>
    <property type="molecule type" value="Genomic_DNA"/>
</dbReference>
<evidence type="ECO:0000256" key="1">
    <source>
        <dbReference type="SAM" id="MobiDB-lite"/>
    </source>
</evidence>
<dbReference type="GeneID" id="94196525"/>
<keyword evidence="3" id="KW-1185">Reference proteome</keyword>
<feature type="region of interest" description="Disordered" evidence="1">
    <location>
        <begin position="270"/>
        <end position="314"/>
    </location>
</feature>
<evidence type="ECO:0000313" key="3">
    <source>
        <dbReference type="Proteomes" id="UP001497744"/>
    </source>
</evidence>
<reference evidence="2 3" key="1">
    <citation type="submission" date="2021-06" db="EMBL/GenBank/DDBJ databases">
        <title>Genome sequence of Babesia caballi.</title>
        <authorList>
            <person name="Yamagishi J."/>
            <person name="Kidaka T."/>
            <person name="Ochi A."/>
        </authorList>
    </citation>
    <scope>NUCLEOTIDE SEQUENCE [LARGE SCALE GENOMIC DNA]</scope>
    <source>
        <strain evidence="2">USDA-D6B2</strain>
    </source>
</reference>
<feature type="region of interest" description="Disordered" evidence="1">
    <location>
        <begin position="843"/>
        <end position="871"/>
    </location>
</feature>
<sequence>MFTLFYIQLHTTTVYTFSSPFRRVVLPAGTSRTCSPGSPEALVEEAEDGVRVRLREELAQVRLLHLAEVPQRPHPRQDLGHVVARDARDLAQNAQRVPVVDLLRPPPDHHGPVDRGPPARLRYERAVGVNVRLAAAPLEQGEDCRRALGALAPNDPQPGVVAAEDAELRVDVVHPRGVRVVAGGEVEGLGVVELDQQEGQLVHAAELLRLVRQPPRRQRAQQVGEALALDADVAGEQVVAHLQEEGHQLEAVVVEVKRQLARELAHVDDDLRSGPDVRNGRHRQRVGRGRGGDRRDGSTALGRPRLRRGDCEGQRRPQAVAALGQKHALVEGDLQRPQVLLQVLPALQLRLQVAREPVVLEAVPVREHVQPRVPQATGSSPQRAVLLDDAEDLDVGATHHNDGGLDPVEDVGEFLRRAGERQRLVGCLEQLPLHDVFERLAARLRDRHVHNVRPALDPIGHVESERVTAAAPRPRAGHPSPVDRALGLRMSADARRVHSCRIRNRIVAKGRLDRGIRVAGVVALVGLRVRVAAHLVGELCKIGGCNGLGMRRIPAPIYLVVAEVGGGGRRLVTGGTPPRTLGRVPLHGGPHQLRELGAVHVLVQQHPPYVFALLVRFHAHLQAGTRVTAGLVDAGRGQPVDGGAEGGPEPVRVHLGRLHGLRKVEEADGVHVQQLVQEHAEVDDADDRAADVVLGDGDPGLPQRADQRPLHVRRVHDGVHIQLLELLVALPLHLGDEPLQHLDDGAVDLGGALAELEADFEGLRLDAGVAQHAVEGAAAAREDEALAGEERLEREGEVPRLPHGEGAVRHGLDEGHPVPRTQQLHEEGDVVVVRHAVRVHDDHAAHQLRGQLRRQEVDQQDPRRHPKDSSLDVHLLPLLRRDAPVDERHHWHSHAHAVRRLHCAVAGPLDELGEVPRRRRGLVLAQPQHQDEPGAHLDHAPQLNVLEHGRQQVPARLCSLFPVAGRQVEDAVVHAA</sequence>
<name>A0AAV4LZ51_BABCB</name>
<organism evidence="2 3">
    <name type="scientific">Babesia caballi</name>
    <dbReference type="NCBI Taxonomy" id="5871"/>
    <lineage>
        <taxon>Eukaryota</taxon>
        <taxon>Sar</taxon>
        <taxon>Alveolata</taxon>
        <taxon>Apicomplexa</taxon>
        <taxon>Aconoidasida</taxon>
        <taxon>Piroplasmida</taxon>
        <taxon>Babesiidae</taxon>
        <taxon>Babesia</taxon>
    </lineage>
</organism>
<feature type="compositionally biased region" description="Basic and acidic residues" evidence="1">
    <location>
        <begin position="853"/>
        <end position="871"/>
    </location>
</feature>
<evidence type="ECO:0000313" key="2">
    <source>
        <dbReference type="EMBL" id="GIX65044.1"/>
    </source>
</evidence>
<gene>
    <name evidence="2" type="ORF">BcabD6B2_44790</name>
</gene>
<proteinExistence type="predicted"/>
<dbReference type="RefSeq" id="XP_067717113.1">
    <property type="nucleotide sequence ID" value="XM_067861012.1"/>
</dbReference>
<dbReference type="AlphaFoldDB" id="A0AAV4LZ51"/>
<comment type="caution">
    <text evidence="2">The sequence shown here is derived from an EMBL/GenBank/DDBJ whole genome shotgun (WGS) entry which is preliminary data.</text>
</comment>
<protein>
    <submittedName>
        <fullName evidence="2">DNA translocase FtsK</fullName>
    </submittedName>
</protein>
<dbReference type="Proteomes" id="UP001497744">
    <property type="component" value="Unassembled WGS sequence"/>
</dbReference>